<dbReference type="EC" id="2.1.2.2" evidence="4"/>
<dbReference type="PANTHER" id="PTHR43369:SF2">
    <property type="entry name" value="PHOSPHORIBOSYLGLYCINAMIDE FORMYLTRANSFERASE"/>
    <property type="match status" value="1"/>
</dbReference>
<dbReference type="AlphaFoldDB" id="A0A0A0D2Z6"/>
<comment type="pathway">
    <text evidence="1 4">Purine metabolism; IMP biosynthesis via de novo pathway; N(2)-formyl-N(1)-(5-phospho-D-ribosyl)glycinamide from N(1)-(5-phospho-D-ribosyl)glycinamide (10-formyl THF route): step 1/1.</text>
</comment>
<gene>
    <name evidence="4" type="primary">purN</name>
    <name evidence="6" type="ORF">P409_21825</name>
</gene>
<dbReference type="NCBIfam" id="TIGR00639">
    <property type="entry name" value="PurN"/>
    <property type="match status" value="1"/>
</dbReference>
<dbReference type="Gene3D" id="3.40.50.170">
    <property type="entry name" value="Formyl transferase, N-terminal domain"/>
    <property type="match status" value="1"/>
</dbReference>
<evidence type="ECO:0000256" key="3">
    <source>
        <dbReference type="ARBA" id="ARBA00022755"/>
    </source>
</evidence>
<dbReference type="Pfam" id="PF00551">
    <property type="entry name" value="Formyl_trans_N"/>
    <property type="match status" value="1"/>
</dbReference>
<evidence type="ECO:0000256" key="2">
    <source>
        <dbReference type="ARBA" id="ARBA00022679"/>
    </source>
</evidence>
<evidence type="ECO:0000259" key="5">
    <source>
        <dbReference type="Pfam" id="PF00551"/>
    </source>
</evidence>
<sequence length="203" mass="21405">MSTVLRLGFLASHGGTSMRAIIGAIADGTLAGKACLAVSNNRDAPALRFAEAAGVPHRHISATSEGGEAAADLALCRVMQEAGAEWLVLSGYLRKIGPATLDRYRGRLLNIHPALLPEFGGRGLYGRHVHAAVLAAGRSVSGMTVHIVDDEYDHGPVVAQREVPVLSGDTVETLQQRIAEAEPAFFVEVLQSIATGELIPRPN</sequence>
<keyword evidence="2 4" id="KW-0808">Transferase</keyword>
<dbReference type="InterPro" id="IPR004607">
    <property type="entry name" value="GART"/>
</dbReference>
<dbReference type="Proteomes" id="UP000029995">
    <property type="component" value="Unassembled WGS sequence"/>
</dbReference>
<dbReference type="EMBL" id="JANX01000329">
    <property type="protein sequence ID" value="KGM32365.1"/>
    <property type="molecule type" value="Genomic_DNA"/>
</dbReference>
<dbReference type="SUPFAM" id="SSF53328">
    <property type="entry name" value="Formyltransferase"/>
    <property type="match status" value="1"/>
</dbReference>
<name>A0A0A0D2Z6_9PROT</name>
<dbReference type="InterPro" id="IPR036477">
    <property type="entry name" value="Formyl_transf_N_sf"/>
</dbReference>
<evidence type="ECO:0000256" key="1">
    <source>
        <dbReference type="ARBA" id="ARBA00005054"/>
    </source>
</evidence>
<dbReference type="GO" id="GO:0005737">
    <property type="term" value="C:cytoplasm"/>
    <property type="evidence" value="ECO:0007669"/>
    <property type="project" value="TreeGrafter"/>
</dbReference>
<dbReference type="InterPro" id="IPR002376">
    <property type="entry name" value="Formyl_transf_N"/>
</dbReference>
<accession>A0A0A0D2Z6</accession>
<feature type="site" description="Raises pKa of active site His" evidence="4">
    <location>
        <position position="153"/>
    </location>
</feature>
<evidence type="ECO:0000313" key="6">
    <source>
        <dbReference type="EMBL" id="KGM32365.1"/>
    </source>
</evidence>
<dbReference type="UniPathway" id="UPA00074">
    <property type="reaction ID" value="UER00126"/>
</dbReference>
<keyword evidence="3 4" id="KW-0658">Purine biosynthesis</keyword>
<proteinExistence type="inferred from homology"/>
<dbReference type="CDD" id="cd08645">
    <property type="entry name" value="FMT_core_GART"/>
    <property type="match status" value="1"/>
</dbReference>
<feature type="domain" description="Formyl transferase N-terminal" evidence="5">
    <location>
        <begin position="6"/>
        <end position="190"/>
    </location>
</feature>
<dbReference type="GO" id="GO:0004644">
    <property type="term" value="F:phosphoribosylglycinamide formyltransferase activity"/>
    <property type="evidence" value="ECO:0007669"/>
    <property type="project" value="UniProtKB-UniRule"/>
</dbReference>
<comment type="catalytic activity">
    <reaction evidence="4">
        <text>N(1)-(5-phospho-beta-D-ribosyl)glycinamide + (6R)-10-formyltetrahydrofolate = N(2)-formyl-N(1)-(5-phospho-beta-D-ribosyl)glycinamide + (6S)-5,6,7,8-tetrahydrofolate + H(+)</text>
        <dbReference type="Rhea" id="RHEA:15053"/>
        <dbReference type="ChEBI" id="CHEBI:15378"/>
        <dbReference type="ChEBI" id="CHEBI:57453"/>
        <dbReference type="ChEBI" id="CHEBI:143788"/>
        <dbReference type="ChEBI" id="CHEBI:147286"/>
        <dbReference type="ChEBI" id="CHEBI:195366"/>
        <dbReference type="EC" id="2.1.2.2"/>
    </reaction>
</comment>
<dbReference type="HAMAP" id="MF_01930">
    <property type="entry name" value="PurN"/>
    <property type="match status" value="1"/>
</dbReference>
<organism evidence="6 7">
    <name type="scientific">Inquilinus limosus MP06</name>
    <dbReference type="NCBI Taxonomy" id="1398085"/>
    <lineage>
        <taxon>Bacteria</taxon>
        <taxon>Pseudomonadati</taxon>
        <taxon>Pseudomonadota</taxon>
        <taxon>Alphaproteobacteria</taxon>
        <taxon>Rhodospirillales</taxon>
        <taxon>Rhodospirillaceae</taxon>
        <taxon>Inquilinus</taxon>
    </lineage>
</organism>
<comment type="caution">
    <text evidence="4">Lacks conserved residue(s) required for the propagation of feature annotation.</text>
</comment>
<comment type="caution">
    <text evidence="6">The sequence shown here is derived from an EMBL/GenBank/DDBJ whole genome shotgun (WGS) entry which is preliminary data.</text>
</comment>
<feature type="binding site" evidence="4">
    <location>
        <position position="110"/>
    </location>
    <ligand>
        <name>(6R)-10-formyltetrahydrofolate</name>
        <dbReference type="ChEBI" id="CHEBI:195366"/>
    </ligand>
</feature>
<reference evidence="6 7" key="1">
    <citation type="submission" date="2014-01" db="EMBL/GenBank/DDBJ databases">
        <title>Genome sequence determination for a cystic fibrosis isolate, Inquilinus limosus.</title>
        <authorList>
            <person name="Pino M."/>
            <person name="Di Conza J."/>
            <person name="Gutkind G."/>
        </authorList>
    </citation>
    <scope>NUCLEOTIDE SEQUENCE [LARGE SCALE GENOMIC DNA]</scope>
    <source>
        <strain evidence="6 7">MP06</strain>
    </source>
</reference>
<dbReference type="RefSeq" id="WP_034843638.1">
    <property type="nucleotide sequence ID" value="NZ_JANX01000329.1"/>
</dbReference>
<comment type="similarity">
    <text evidence="4">Belongs to the GART family.</text>
</comment>
<evidence type="ECO:0000256" key="4">
    <source>
        <dbReference type="HAMAP-Rule" id="MF_01930"/>
    </source>
</evidence>
<dbReference type="PANTHER" id="PTHR43369">
    <property type="entry name" value="PHOSPHORIBOSYLGLYCINAMIDE FORMYLTRANSFERASE"/>
    <property type="match status" value="1"/>
</dbReference>
<dbReference type="OrthoDB" id="9806170at2"/>
<dbReference type="GO" id="GO:0006189">
    <property type="term" value="P:'de novo' IMP biosynthetic process"/>
    <property type="evidence" value="ECO:0007669"/>
    <property type="project" value="UniProtKB-UniRule"/>
</dbReference>
<comment type="function">
    <text evidence="4">Catalyzes the transfer of a formyl group from 10-formyltetrahydrofolate to 5-phospho-ribosyl-glycinamide (GAR), producing 5-phospho-ribosyl-N-formylglycinamide (FGAR) and tetrahydrofolate.</text>
</comment>
<evidence type="ECO:0000313" key="7">
    <source>
        <dbReference type="Proteomes" id="UP000029995"/>
    </source>
</evidence>
<protein>
    <recommendedName>
        <fullName evidence="4">Phosphoribosylglycinamide formyltransferase</fullName>
        <ecNumber evidence="4">2.1.2.2</ecNumber>
    </recommendedName>
    <alternativeName>
        <fullName evidence="4">5'-phosphoribosylglycinamide transformylase</fullName>
    </alternativeName>
    <alternativeName>
        <fullName evidence="4">GAR transformylase</fullName>
        <shortName evidence="4">GART</shortName>
    </alternativeName>
</protein>
<feature type="active site" description="Proton donor" evidence="4">
    <location>
        <position position="112"/>
    </location>
</feature>